<keyword evidence="3" id="KW-0378">Hydrolase</keyword>
<feature type="region of interest" description="Disordered" evidence="6">
    <location>
        <begin position="229"/>
        <end position="252"/>
    </location>
</feature>
<evidence type="ECO:0000256" key="6">
    <source>
        <dbReference type="SAM" id="MobiDB-lite"/>
    </source>
</evidence>
<dbReference type="InterPro" id="IPR050534">
    <property type="entry name" value="Coronavir_polyprotein_1ab"/>
</dbReference>
<evidence type="ECO:0000256" key="5">
    <source>
        <dbReference type="ARBA" id="ARBA00022840"/>
    </source>
</evidence>
<evidence type="ECO:0000259" key="7">
    <source>
        <dbReference type="Pfam" id="PF13086"/>
    </source>
</evidence>
<dbReference type="AlphaFoldDB" id="A0A246DME4"/>
<evidence type="ECO:0000256" key="4">
    <source>
        <dbReference type="ARBA" id="ARBA00022806"/>
    </source>
</evidence>
<evidence type="ECO:0000256" key="1">
    <source>
        <dbReference type="ARBA" id="ARBA00007913"/>
    </source>
</evidence>
<feature type="domain" description="DNA2/NAM7 helicase-like C-terminal" evidence="8">
    <location>
        <begin position="913"/>
        <end position="1094"/>
    </location>
</feature>
<dbReference type="InterPro" id="IPR027417">
    <property type="entry name" value="P-loop_NTPase"/>
</dbReference>
<dbReference type="RefSeq" id="WP_088396845.1">
    <property type="nucleotide sequence ID" value="NZ_MXPU01000025.1"/>
</dbReference>
<dbReference type="GO" id="GO:0005524">
    <property type="term" value="F:ATP binding"/>
    <property type="evidence" value="ECO:0007669"/>
    <property type="project" value="UniProtKB-KW"/>
</dbReference>
<gene>
    <name evidence="9" type="ORF">B5E41_27280</name>
</gene>
<dbReference type="EMBL" id="MXPU01000025">
    <property type="protein sequence ID" value="OWO91338.1"/>
    <property type="molecule type" value="Genomic_DNA"/>
</dbReference>
<dbReference type="GO" id="GO:0016787">
    <property type="term" value="F:hydrolase activity"/>
    <property type="evidence" value="ECO:0007669"/>
    <property type="project" value="UniProtKB-KW"/>
</dbReference>
<dbReference type="Pfam" id="PF13086">
    <property type="entry name" value="AAA_11"/>
    <property type="match status" value="1"/>
</dbReference>
<evidence type="ECO:0000256" key="2">
    <source>
        <dbReference type="ARBA" id="ARBA00022741"/>
    </source>
</evidence>
<evidence type="ECO:0000313" key="10">
    <source>
        <dbReference type="Proteomes" id="UP000197269"/>
    </source>
</evidence>
<keyword evidence="4" id="KW-0347">Helicase</keyword>
<dbReference type="InterPro" id="IPR041677">
    <property type="entry name" value="DNA2/NAM7_AAA_11"/>
</dbReference>
<keyword evidence="5" id="KW-0067">ATP-binding</keyword>
<proteinExistence type="inferred from homology"/>
<reference evidence="9 10" key="1">
    <citation type="submission" date="2017-03" db="EMBL/GenBank/DDBJ databases">
        <title>Genome of strain Rhizobium sp. CNPSo 668.</title>
        <authorList>
            <person name="Ribeiro R."/>
        </authorList>
    </citation>
    <scope>NUCLEOTIDE SEQUENCE [LARGE SCALE GENOMIC DNA]</scope>
    <source>
        <strain evidence="9 10">CNPSo 668</strain>
    </source>
</reference>
<name>A0A246DME4_9HYPH</name>
<protein>
    <submittedName>
        <fullName evidence="9">Uncharacterized protein</fullName>
    </submittedName>
</protein>
<dbReference type="GO" id="GO:0043139">
    <property type="term" value="F:5'-3' DNA helicase activity"/>
    <property type="evidence" value="ECO:0007669"/>
    <property type="project" value="TreeGrafter"/>
</dbReference>
<accession>A0A246DME4</accession>
<dbReference type="InterPro" id="IPR041679">
    <property type="entry name" value="DNA2/NAM7-like_C"/>
</dbReference>
<sequence length="1139" mass="126883">MQIDADRVERERLLAILDFWHKIEFFIPYDLSNRLALGEGRTVFWLHAETLLQDSAALSRPVIPEEKQITGFTLFLGVFSKSEIADIRRHFDSAAIDFAEYEDAERGDLDGDTCFASLQLTPLGQPMFETFSVSTLPWALGRVRKSGLSSLSHEAFADGKRQLSELLQNFQAQRQLGSSSFEAATDQPIDAGEILALHELLRDWAGFASRQEKPIAAVEIRYRDRAERPELISLPPQQEDHAANADEEDESASLDEDIGILNSFFIEDIERAMICVRQGNVPEPLRRYLNPPADENRVDLYSEEGHRAIIRALHPGNLNRGRWLSEPHLAMSLMQQFAINSAIGGLSETGLFSVNGPPGTGKTTLLRDMFADNIVRRARVLSSLTTARDAFDGSPRRVGFTDRSTASISALIPALAGFEMVVASSNNAAVENISRDLPKRSSIARTSSFQYLQTVAHKIACQKDNGSVVKLSDSDRPWGLIACALGNSRNRRAFKERFAFMEIAERPKPGWSGAAKPQSIWEWLKSYEGPSFAEAASTFHAADEMVREKIGQYARYADLRDEIVPVSEDAFCRQALERVAAAADEVLHAQNRCDMLATEMRDIADGLSYLKEEEQLLDRSAPARWKRVLSTNPARQHRQDVIVNARKQLELRKALAECEDRLAKTDKPALERALREHDRAERALRSRRKIWSAKKEELERLGEILDHPAAPERLADLDKDQVQIDGLWHQDELAALRSALLEAALTLHEAWLADVGRKGGGFGGNIVAITKLLSNNNPVDDKHIASIWQSLFMIVPIVSTTFASFAKQFRGLGPGSIGWVFIDEAGQAVPQAAVGTLLRARRVMVIGDPLQIEPVFTLPSALISGASALSPHTAAGQYSPNRASVQMLADVANRYGTTLQGEEADGLWIGSPLRVHRRCIDPMFSLANQIAYQNKMIFGLHERRPAGDASPFYGDSAWIDVKGKVSGKQAVAEQTDFIVDLLAATYRRDGALPDIYLISPFKEIKTSLRRALSQAVWIGQDGYAHGSPAKLQKWLQERVGTVHTFQGKEEDIVFMILGADTEHRGSAGWAASKPNLLNVALTRAKRRFYIVGDRTLWQALPYFREVANALQTIRPAEFLARNELNERDRTPAPFAERMF</sequence>
<dbReference type="Pfam" id="PF13087">
    <property type="entry name" value="AAA_12"/>
    <property type="match status" value="1"/>
</dbReference>
<feature type="domain" description="DNA2/NAM7 helicase helicase" evidence="7">
    <location>
        <begin position="795"/>
        <end position="855"/>
    </location>
</feature>
<organism evidence="9 10">
    <name type="scientific">Rhizobium esperanzae</name>
    <dbReference type="NCBI Taxonomy" id="1967781"/>
    <lineage>
        <taxon>Bacteria</taxon>
        <taxon>Pseudomonadati</taxon>
        <taxon>Pseudomonadota</taxon>
        <taxon>Alphaproteobacteria</taxon>
        <taxon>Hyphomicrobiales</taxon>
        <taxon>Rhizobiaceae</taxon>
        <taxon>Rhizobium/Agrobacterium group</taxon>
        <taxon>Rhizobium</taxon>
    </lineage>
</organism>
<keyword evidence="2" id="KW-0547">Nucleotide-binding</keyword>
<dbReference type="PANTHER" id="PTHR43788">
    <property type="entry name" value="DNA2/NAM7 HELICASE FAMILY MEMBER"/>
    <property type="match status" value="1"/>
</dbReference>
<dbReference type="Proteomes" id="UP000197269">
    <property type="component" value="Unassembled WGS sequence"/>
</dbReference>
<comment type="caution">
    <text evidence="9">The sequence shown here is derived from an EMBL/GenBank/DDBJ whole genome shotgun (WGS) entry which is preliminary data.</text>
</comment>
<dbReference type="SUPFAM" id="SSF52540">
    <property type="entry name" value="P-loop containing nucleoside triphosphate hydrolases"/>
    <property type="match status" value="1"/>
</dbReference>
<evidence type="ECO:0000313" key="9">
    <source>
        <dbReference type="EMBL" id="OWO91338.1"/>
    </source>
</evidence>
<comment type="similarity">
    <text evidence="1">Belongs to the DNA2/NAM7 helicase family.</text>
</comment>
<dbReference type="Gene3D" id="3.40.50.300">
    <property type="entry name" value="P-loop containing nucleotide triphosphate hydrolases"/>
    <property type="match status" value="3"/>
</dbReference>
<evidence type="ECO:0000256" key="3">
    <source>
        <dbReference type="ARBA" id="ARBA00022801"/>
    </source>
</evidence>
<dbReference type="PANTHER" id="PTHR43788:SF8">
    <property type="entry name" value="DNA-BINDING PROTEIN SMUBP-2"/>
    <property type="match status" value="1"/>
</dbReference>
<evidence type="ECO:0000259" key="8">
    <source>
        <dbReference type="Pfam" id="PF13087"/>
    </source>
</evidence>